<organism evidence="3 4">
    <name type="scientific">Stutzerimonas zhaodongensis</name>
    <dbReference type="NCBI Taxonomy" id="1176257"/>
    <lineage>
        <taxon>Bacteria</taxon>
        <taxon>Pseudomonadati</taxon>
        <taxon>Pseudomonadota</taxon>
        <taxon>Gammaproteobacteria</taxon>
        <taxon>Pseudomonadales</taxon>
        <taxon>Pseudomonadaceae</taxon>
        <taxon>Stutzerimonas</taxon>
    </lineage>
</organism>
<dbReference type="InterPro" id="IPR012341">
    <property type="entry name" value="6hp_glycosidase-like_sf"/>
</dbReference>
<evidence type="ECO:0000259" key="1">
    <source>
        <dbReference type="Pfam" id="PF00723"/>
    </source>
</evidence>
<dbReference type="InterPro" id="IPR008928">
    <property type="entry name" value="6-hairpin_glycosidase_sf"/>
</dbReference>
<dbReference type="Gene3D" id="1.50.10.10">
    <property type="match status" value="1"/>
</dbReference>
<gene>
    <name evidence="3" type="ORF">DQ403_08330</name>
</gene>
<dbReference type="GO" id="GO:0005975">
    <property type="term" value="P:carbohydrate metabolic process"/>
    <property type="evidence" value="ECO:0007669"/>
    <property type="project" value="InterPro"/>
</dbReference>
<dbReference type="InterPro" id="IPR045582">
    <property type="entry name" value="Trehalase-like_N"/>
</dbReference>
<dbReference type="Proteomes" id="UP000252554">
    <property type="component" value="Unassembled WGS sequence"/>
</dbReference>
<evidence type="ECO:0000259" key="2">
    <source>
        <dbReference type="Pfam" id="PF19291"/>
    </source>
</evidence>
<dbReference type="AlphaFoldDB" id="A0A365PWK8"/>
<dbReference type="PANTHER" id="PTHR31616:SF0">
    <property type="entry name" value="GLUCAN 1,4-ALPHA-GLUCOSIDASE"/>
    <property type="match status" value="1"/>
</dbReference>
<dbReference type="PANTHER" id="PTHR31616">
    <property type="entry name" value="TREHALASE"/>
    <property type="match status" value="1"/>
</dbReference>
<feature type="domain" description="Trehalase-like N-terminal" evidence="2">
    <location>
        <begin position="19"/>
        <end position="155"/>
    </location>
</feature>
<dbReference type="EMBL" id="QNTV01000004">
    <property type="protein sequence ID" value="RBA59952.1"/>
    <property type="molecule type" value="Genomic_DNA"/>
</dbReference>
<dbReference type="Pfam" id="PF19291">
    <property type="entry name" value="TREH_N"/>
    <property type="match status" value="1"/>
</dbReference>
<dbReference type="InterPro" id="IPR011613">
    <property type="entry name" value="GH15-like"/>
</dbReference>
<evidence type="ECO:0000313" key="4">
    <source>
        <dbReference type="Proteomes" id="UP000252554"/>
    </source>
</evidence>
<proteinExistence type="predicted"/>
<protein>
    <submittedName>
        <fullName evidence="3">Glycoside hydrolase family 15 protein</fullName>
    </submittedName>
</protein>
<accession>A0A365PWK8</accession>
<feature type="domain" description="GH15-like" evidence="1">
    <location>
        <begin position="234"/>
        <end position="598"/>
    </location>
</feature>
<name>A0A365PWK8_9GAMM</name>
<dbReference type="GO" id="GO:0004553">
    <property type="term" value="F:hydrolase activity, hydrolyzing O-glycosyl compounds"/>
    <property type="evidence" value="ECO:0007669"/>
    <property type="project" value="TreeGrafter"/>
</dbReference>
<reference evidence="3 4" key="1">
    <citation type="submission" date="2018-06" db="EMBL/GenBank/DDBJ databases">
        <title>Whole genome sequencing of four bacterial strains from South Shetland trench revealing bio-synthetic gene clusters.</title>
        <authorList>
            <person name="Abdel-Mageed W.M."/>
            <person name="Lehri B."/>
            <person name="Jarmusch S.A."/>
            <person name="Miranda K."/>
            <person name="Goodfellow M."/>
            <person name="Jaspars M."/>
            <person name="Karlyshev A.V."/>
        </authorList>
    </citation>
    <scope>NUCLEOTIDE SEQUENCE [LARGE SCALE GENOMIC DNA]</scope>
    <source>
        <strain evidence="3 4">SST2</strain>
    </source>
</reference>
<dbReference type="Pfam" id="PF00723">
    <property type="entry name" value="Glyco_hydro_15"/>
    <property type="match status" value="1"/>
</dbReference>
<sequence>MKRTMRIDQQLTAGKAEYPMIASLAAVGDGRSMALVGPDGNVEWFCPRCFDGTPLIWPLLDRDRGGRLQLSTPGDLKTHYLDDSAVLEFEVHSASGSARVTLCMEWPGSDDQQSLLWQVDGLAGRCEFTLMFEPRPDFGSVAGEASLSAEGLIYSYQRQQLLLQADCALYPDGEGWQGVLSVDAGGSAGICLSVSLEQDAPPVPVSIESVPARIAATLKAWRDWCAALDCPASYRADVVRSAITLKLLTYEPSGAVVAAGTTSLPERLGGERNWDYRYTWFRDAGLTLGALFGLGCRDEAHRWAQWMQRTIEQHGTPLAVLYDVNGAAPPPERNIEGVEGYRGSRPVRVGNAADGQFQLDVYGELLECVSICDSMGDDAMRAHWPHMRAAADFIAAHWQEPDQSIWEMRSAPRHYVHSKVMAWAGLQRALWLKRRHDLDGDEESWVNQAEALRQLVLRRGVSADGSHFIRAFDDDRLDASLLLLARVGFIEGSDERFINTVDAIRKQLDEGGVALRRYPAEISDGLQGREGAFFICSFWLVEALVQTGRPREAKEFFEQLLQRKGEHGLFAEEFDTRSGQHLGNIPQAFSHVGLINAALSLGSFD</sequence>
<comment type="caution">
    <text evidence="3">The sequence shown here is derived from an EMBL/GenBank/DDBJ whole genome shotgun (WGS) entry which is preliminary data.</text>
</comment>
<evidence type="ECO:0000313" key="3">
    <source>
        <dbReference type="EMBL" id="RBA59952.1"/>
    </source>
</evidence>
<keyword evidence="3" id="KW-0378">Hydrolase</keyword>
<dbReference type="SUPFAM" id="SSF48208">
    <property type="entry name" value="Six-hairpin glycosidases"/>
    <property type="match status" value="1"/>
</dbReference>